<proteinExistence type="predicted"/>
<gene>
    <name evidence="1" type="ORF">F9B16_09070</name>
</gene>
<evidence type="ECO:0000313" key="1">
    <source>
        <dbReference type="EMBL" id="KAB2385942.1"/>
    </source>
</evidence>
<sequence>MFGHLIAAYRVGATVRRLLWLAFWGGRAVGYAEARETGVSEREAIEAVTSGIVLPDYNKARKVATHREILQAYATTGDIFGYACYRTLGDGHQAAINAVGEGLLG</sequence>
<organism evidence="1 2">
    <name type="scientific">Actinomadura montaniterrae</name>
    <dbReference type="NCBI Taxonomy" id="1803903"/>
    <lineage>
        <taxon>Bacteria</taxon>
        <taxon>Bacillati</taxon>
        <taxon>Actinomycetota</taxon>
        <taxon>Actinomycetes</taxon>
        <taxon>Streptosporangiales</taxon>
        <taxon>Thermomonosporaceae</taxon>
        <taxon>Actinomadura</taxon>
    </lineage>
</organism>
<comment type="caution">
    <text evidence="1">The sequence shown here is derived from an EMBL/GenBank/DDBJ whole genome shotgun (WGS) entry which is preliminary data.</text>
</comment>
<keyword evidence="2" id="KW-1185">Reference proteome</keyword>
<dbReference type="Proteomes" id="UP000483004">
    <property type="component" value="Unassembled WGS sequence"/>
</dbReference>
<evidence type="ECO:0000313" key="2">
    <source>
        <dbReference type="Proteomes" id="UP000483004"/>
    </source>
</evidence>
<dbReference type="RefSeq" id="WP_151539553.1">
    <property type="nucleotide sequence ID" value="NZ_WBMR01000017.1"/>
</dbReference>
<dbReference type="AlphaFoldDB" id="A0A6L3VZM2"/>
<dbReference type="EMBL" id="WBMR01000017">
    <property type="protein sequence ID" value="KAB2385942.1"/>
    <property type="molecule type" value="Genomic_DNA"/>
</dbReference>
<accession>A0A6L3VZM2</accession>
<dbReference type="OrthoDB" id="3487899at2"/>
<reference evidence="1 2" key="1">
    <citation type="submission" date="2019-09" db="EMBL/GenBank/DDBJ databases">
        <title>Actinomadura physcomitrii sp. nov., a novel actinomycete isolated from moss [Physcomitrium sphaericum (Ludw) Fuernr].</title>
        <authorList>
            <person name="Liu C."/>
            <person name="Zhuang X."/>
        </authorList>
    </citation>
    <scope>NUCLEOTIDE SEQUENCE [LARGE SCALE GENOMIC DNA]</scope>
    <source>
        <strain evidence="1 2">CYP1-1B</strain>
    </source>
</reference>
<name>A0A6L3VZM2_9ACTN</name>
<protein>
    <submittedName>
        <fullName evidence="1">Uncharacterized protein</fullName>
    </submittedName>
</protein>